<protein>
    <submittedName>
        <fullName evidence="4">Tigger transposable element-derived protein 6</fullName>
    </submittedName>
</protein>
<dbReference type="InterPro" id="IPR050863">
    <property type="entry name" value="CenT-Element_Derived"/>
</dbReference>
<evidence type="ECO:0000259" key="3">
    <source>
        <dbReference type="PROSITE" id="PS51253"/>
    </source>
</evidence>
<proteinExistence type="predicted"/>
<dbReference type="AlphaFoldDB" id="A0A226DNE5"/>
<organism evidence="4 5">
    <name type="scientific">Folsomia candida</name>
    <name type="common">Springtail</name>
    <dbReference type="NCBI Taxonomy" id="158441"/>
    <lineage>
        <taxon>Eukaryota</taxon>
        <taxon>Metazoa</taxon>
        <taxon>Ecdysozoa</taxon>
        <taxon>Arthropoda</taxon>
        <taxon>Hexapoda</taxon>
        <taxon>Collembola</taxon>
        <taxon>Entomobryomorpha</taxon>
        <taxon>Isotomoidea</taxon>
        <taxon>Isotomidae</taxon>
        <taxon>Proisotominae</taxon>
        <taxon>Folsomia</taxon>
    </lineage>
</organism>
<dbReference type="InterPro" id="IPR009057">
    <property type="entry name" value="Homeodomain-like_sf"/>
</dbReference>
<dbReference type="EMBL" id="LNIX01000015">
    <property type="protein sequence ID" value="OXA46620.1"/>
    <property type="molecule type" value="Genomic_DNA"/>
</dbReference>
<comment type="caution">
    <text evidence="4">The sequence shown here is derived from an EMBL/GenBank/DDBJ whole genome shotgun (WGS) entry which is preliminary data.</text>
</comment>
<dbReference type="GO" id="GO:0003677">
    <property type="term" value="F:DNA binding"/>
    <property type="evidence" value="ECO:0007669"/>
    <property type="project" value="UniProtKB-KW"/>
</dbReference>
<dbReference type="GO" id="GO:0005634">
    <property type="term" value="C:nucleus"/>
    <property type="evidence" value="ECO:0007669"/>
    <property type="project" value="UniProtKB-SubCell"/>
</dbReference>
<dbReference type="OrthoDB" id="10051656at2759"/>
<keyword evidence="2" id="KW-0238">DNA-binding</keyword>
<sequence length="548" mass="64088">MDSINFLSVANALVKIIKNTYSYDETPPNIEEEELAQLLLEKLHDITHEFIFIDENENGDGPSEDDTFQPYTDQEGNYILPSEVSMEYKKRAVEEFERHPGWKFLTFQQNFSKVRQPNYINRWKKQIEMGGTKYELFIEIENYVYQQFKLCREQYLPVHDMDLKKWAILKASEFNGLMFKASHSWLNTFKRRNRIVSRKIQKLVSFRAVKEVEDIQQDAEDFRAQIVPLLKNFAHNKIFNTDQTGFRYEMVSARTLSTQGERYTFGSCSSPKNKCTHSYTVQYVITYAGDILDPVFICLQENDGTFGPRVLDTMFIAPNIYVTCTKSGKLNRSKVEEFLDEIIVNNRNGNLLYIQDMWTGQTDRRLYTSRCTDDLNMDVRFIPEHCTDVCQPLDTYFHRQLKYLARQFYSFESVHAKTPTPQLLTRDGLLKMQSLVHYLLSAPVFRNMIKYCWFSSGIWDGEDRPVFRNVKEFETLHLQRVAYQFECIFDAKSNAVNGFDLRGPHDLPVTVGGKYGLFVMSHIDSNVFLTLNPTPLMILTSEARVTFP</sequence>
<dbReference type="SUPFAM" id="SSF46689">
    <property type="entry name" value="Homeodomain-like"/>
    <property type="match status" value="1"/>
</dbReference>
<comment type="subcellular location">
    <subcellularLocation>
        <location evidence="1">Nucleus</location>
    </subcellularLocation>
</comment>
<keyword evidence="5" id="KW-1185">Reference proteome</keyword>
<accession>A0A226DNE5</accession>
<dbReference type="PANTHER" id="PTHR19303">
    <property type="entry name" value="TRANSPOSON"/>
    <property type="match status" value="1"/>
</dbReference>
<gene>
    <name evidence="4" type="ORF">Fcan01_18793</name>
</gene>
<dbReference type="Gene3D" id="1.10.10.60">
    <property type="entry name" value="Homeodomain-like"/>
    <property type="match status" value="1"/>
</dbReference>
<dbReference type="PROSITE" id="PS51253">
    <property type="entry name" value="HTH_CENPB"/>
    <property type="match status" value="1"/>
</dbReference>
<reference evidence="4 5" key="1">
    <citation type="submission" date="2015-12" db="EMBL/GenBank/DDBJ databases">
        <title>The genome of Folsomia candida.</title>
        <authorList>
            <person name="Faddeeva A."/>
            <person name="Derks M.F."/>
            <person name="Anvar Y."/>
            <person name="Smit S."/>
            <person name="Van Straalen N."/>
            <person name="Roelofs D."/>
        </authorList>
    </citation>
    <scope>NUCLEOTIDE SEQUENCE [LARGE SCALE GENOMIC DNA]</scope>
    <source>
        <strain evidence="4 5">VU population</strain>
        <tissue evidence="4">Whole body</tissue>
    </source>
</reference>
<dbReference type="InterPro" id="IPR006600">
    <property type="entry name" value="HTH_CenpB_DNA-bd_dom"/>
</dbReference>
<dbReference type="Pfam" id="PF03221">
    <property type="entry name" value="HTH_Tnp_Tc5"/>
    <property type="match status" value="1"/>
</dbReference>
<dbReference type="Proteomes" id="UP000198287">
    <property type="component" value="Unassembled WGS sequence"/>
</dbReference>
<evidence type="ECO:0000313" key="5">
    <source>
        <dbReference type="Proteomes" id="UP000198287"/>
    </source>
</evidence>
<evidence type="ECO:0000313" key="4">
    <source>
        <dbReference type="EMBL" id="OXA46620.1"/>
    </source>
</evidence>
<evidence type="ECO:0000256" key="2">
    <source>
        <dbReference type="ARBA" id="ARBA00023125"/>
    </source>
</evidence>
<evidence type="ECO:0000256" key="1">
    <source>
        <dbReference type="ARBA" id="ARBA00004123"/>
    </source>
</evidence>
<name>A0A226DNE5_FOLCA</name>
<feature type="domain" description="HTH CENPB-type" evidence="3">
    <location>
        <begin position="128"/>
        <end position="199"/>
    </location>
</feature>